<dbReference type="PRINTS" id="PR00409">
    <property type="entry name" value="PHDIOXRDTASE"/>
</dbReference>
<evidence type="ECO:0000256" key="6">
    <source>
        <dbReference type="ARBA" id="ARBA00023014"/>
    </source>
</evidence>
<dbReference type="InterPro" id="IPR001041">
    <property type="entry name" value="2Fe-2S_ferredoxin-type"/>
</dbReference>
<keyword evidence="5" id="KW-0408">Iron</keyword>
<dbReference type="PROSITE" id="PS51384">
    <property type="entry name" value="FAD_FR"/>
    <property type="match status" value="1"/>
</dbReference>
<dbReference type="InterPro" id="IPR012675">
    <property type="entry name" value="Beta-grasp_dom_sf"/>
</dbReference>
<evidence type="ECO:0000256" key="3">
    <source>
        <dbReference type="ARBA" id="ARBA00022723"/>
    </source>
</evidence>
<evidence type="ECO:0000313" key="10">
    <source>
        <dbReference type="Proteomes" id="UP000292307"/>
    </source>
</evidence>
<dbReference type="InterPro" id="IPR017927">
    <property type="entry name" value="FAD-bd_FR_type"/>
</dbReference>
<dbReference type="InterPro" id="IPR006058">
    <property type="entry name" value="2Fe2S_fd_BS"/>
</dbReference>
<keyword evidence="4" id="KW-0560">Oxidoreductase</keyword>
<accession>A0ABX5RXG2</accession>
<dbReference type="InterPro" id="IPR050415">
    <property type="entry name" value="MRET"/>
</dbReference>
<evidence type="ECO:0000256" key="2">
    <source>
        <dbReference type="ARBA" id="ARBA00022714"/>
    </source>
</evidence>
<keyword evidence="1" id="KW-0285">Flavoprotein</keyword>
<dbReference type="Proteomes" id="UP000292307">
    <property type="component" value="Chromosome"/>
</dbReference>
<dbReference type="InterPro" id="IPR017938">
    <property type="entry name" value="Riboflavin_synthase-like_b-brl"/>
</dbReference>
<feature type="domain" description="FAD-binding FR-type" evidence="8">
    <location>
        <begin position="33"/>
        <end position="139"/>
    </location>
</feature>
<dbReference type="PROSITE" id="PS00197">
    <property type="entry name" value="2FE2S_FER_1"/>
    <property type="match status" value="1"/>
</dbReference>
<dbReference type="CDD" id="cd00207">
    <property type="entry name" value="fer2"/>
    <property type="match status" value="1"/>
</dbReference>
<dbReference type="PANTHER" id="PTHR47354">
    <property type="entry name" value="NADH OXIDOREDUCTASE HCR"/>
    <property type="match status" value="1"/>
</dbReference>
<sequence length="352" mass="36848">MDPARPAPCDGMGIPRCLAVQSRRAACGTGYGEHAMNCVIANVITHGARVREFHLRRADGQSLPAWRAGDHVVLSFASADGRRFENRYSLVGQPGDAEVYRIAVQREPRGCGGSVCLHDEFHAGSAIDVAGPCSSFPLGSAHVPGARVLLVAGGIGITPLVSMAHTLSMQGAAFTLHYLARTQADLFLLDELRAIPGGEVITHLSQGSGLADLDALLGAFAEGDSVYACGPVALLQALADAGRRQGWPQDALRYESFGSRAEMSDGPLTVELALSGITVEVAPGTPILDALIAADAFVSYDCRRGECGNCYTPVLAGTPLHRDVCLTPAMRGAGMCTCVSWAAAPGRLVLEI</sequence>
<dbReference type="Gene3D" id="3.10.20.30">
    <property type="match status" value="1"/>
</dbReference>
<evidence type="ECO:0000313" key="9">
    <source>
        <dbReference type="EMBL" id="QBI03226.1"/>
    </source>
</evidence>
<keyword evidence="6" id="KW-0411">Iron-sulfur</keyword>
<dbReference type="CDD" id="cd06185">
    <property type="entry name" value="PDR_like"/>
    <property type="match status" value="1"/>
</dbReference>
<gene>
    <name evidence="9" type="ORF">EYF70_22140</name>
</gene>
<evidence type="ECO:0000256" key="1">
    <source>
        <dbReference type="ARBA" id="ARBA00022630"/>
    </source>
</evidence>
<dbReference type="SUPFAM" id="SSF52343">
    <property type="entry name" value="Ferredoxin reductase-like, C-terminal NADP-linked domain"/>
    <property type="match status" value="1"/>
</dbReference>
<dbReference type="Gene3D" id="3.40.50.80">
    <property type="entry name" value="Nucleotide-binding domain of ferredoxin-NADP reductase (FNR) module"/>
    <property type="match status" value="1"/>
</dbReference>
<dbReference type="Pfam" id="PF00111">
    <property type="entry name" value="Fer2"/>
    <property type="match status" value="1"/>
</dbReference>
<dbReference type="PROSITE" id="PS51085">
    <property type="entry name" value="2FE2S_FER_2"/>
    <property type="match status" value="1"/>
</dbReference>
<organism evidence="9 10">
    <name type="scientific">Pseudoduganella albidiflava</name>
    <dbReference type="NCBI Taxonomy" id="321983"/>
    <lineage>
        <taxon>Bacteria</taxon>
        <taxon>Pseudomonadati</taxon>
        <taxon>Pseudomonadota</taxon>
        <taxon>Betaproteobacteria</taxon>
        <taxon>Burkholderiales</taxon>
        <taxon>Oxalobacteraceae</taxon>
        <taxon>Telluria group</taxon>
        <taxon>Pseudoduganella</taxon>
    </lineage>
</organism>
<keyword evidence="10" id="KW-1185">Reference proteome</keyword>
<dbReference type="PANTHER" id="PTHR47354:SF1">
    <property type="entry name" value="CARNITINE MONOOXYGENASE REDUCTASE SUBUNIT"/>
    <property type="match status" value="1"/>
</dbReference>
<feature type="domain" description="2Fe-2S ferredoxin-type" evidence="7">
    <location>
        <begin position="268"/>
        <end position="352"/>
    </location>
</feature>
<dbReference type="InterPro" id="IPR039261">
    <property type="entry name" value="FNR_nucleotide-bd"/>
</dbReference>
<dbReference type="SUPFAM" id="SSF63380">
    <property type="entry name" value="Riboflavin synthase domain-like"/>
    <property type="match status" value="1"/>
</dbReference>
<evidence type="ECO:0000259" key="8">
    <source>
        <dbReference type="PROSITE" id="PS51384"/>
    </source>
</evidence>
<keyword evidence="3" id="KW-0479">Metal-binding</keyword>
<dbReference type="InterPro" id="IPR036010">
    <property type="entry name" value="2Fe-2S_ferredoxin-like_sf"/>
</dbReference>
<name>A0ABX5RXG2_9BURK</name>
<evidence type="ECO:0000259" key="7">
    <source>
        <dbReference type="PROSITE" id="PS51085"/>
    </source>
</evidence>
<dbReference type="Gene3D" id="2.40.30.10">
    <property type="entry name" value="Translation factors"/>
    <property type="match status" value="1"/>
</dbReference>
<dbReference type="SUPFAM" id="SSF54292">
    <property type="entry name" value="2Fe-2S ferredoxin-like"/>
    <property type="match status" value="1"/>
</dbReference>
<keyword evidence="2" id="KW-0001">2Fe-2S</keyword>
<evidence type="ECO:0000256" key="4">
    <source>
        <dbReference type="ARBA" id="ARBA00023002"/>
    </source>
</evidence>
<proteinExistence type="predicted"/>
<evidence type="ECO:0000256" key="5">
    <source>
        <dbReference type="ARBA" id="ARBA00023004"/>
    </source>
</evidence>
<dbReference type="EMBL" id="CP036401">
    <property type="protein sequence ID" value="QBI03226.1"/>
    <property type="molecule type" value="Genomic_DNA"/>
</dbReference>
<reference evidence="9 10" key="1">
    <citation type="submission" date="2019-02" db="EMBL/GenBank/DDBJ databases">
        <title>Draft Genome Sequences of Six Type Strains of the Genus Massilia.</title>
        <authorList>
            <person name="Miess H."/>
            <person name="Frediansyhah A."/>
            <person name="Gross H."/>
        </authorList>
    </citation>
    <scope>NUCLEOTIDE SEQUENCE [LARGE SCALE GENOMIC DNA]</scope>
    <source>
        <strain evidence="9 10">DSM 17472</strain>
    </source>
</reference>
<protein>
    <submittedName>
        <fullName evidence="9">Oxidoreductase</fullName>
    </submittedName>
</protein>